<evidence type="ECO:0000313" key="2">
    <source>
        <dbReference type="Proteomes" id="UP001174909"/>
    </source>
</evidence>
<organism evidence="1 2">
    <name type="scientific">Geodia barretti</name>
    <name type="common">Barrett's horny sponge</name>
    <dbReference type="NCBI Taxonomy" id="519541"/>
    <lineage>
        <taxon>Eukaryota</taxon>
        <taxon>Metazoa</taxon>
        <taxon>Porifera</taxon>
        <taxon>Demospongiae</taxon>
        <taxon>Heteroscleromorpha</taxon>
        <taxon>Tetractinellida</taxon>
        <taxon>Astrophorina</taxon>
        <taxon>Geodiidae</taxon>
        <taxon>Geodia</taxon>
    </lineage>
</organism>
<name>A0AA35X362_GEOBA</name>
<gene>
    <name evidence="1" type="ORF">GBAR_LOCUS24206</name>
</gene>
<comment type="caution">
    <text evidence="1">The sequence shown here is derived from an EMBL/GenBank/DDBJ whole genome shotgun (WGS) entry which is preliminary data.</text>
</comment>
<reference evidence="1" key="1">
    <citation type="submission" date="2023-03" db="EMBL/GenBank/DDBJ databases">
        <authorList>
            <person name="Steffen K."/>
            <person name="Cardenas P."/>
        </authorList>
    </citation>
    <scope>NUCLEOTIDE SEQUENCE</scope>
</reference>
<dbReference type="EMBL" id="CASHTH010003344">
    <property type="protein sequence ID" value="CAI8043643.1"/>
    <property type="molecule type" value="Genomic_DNA"/>
</dbReference>
<dbReference type="Proteomes" id="UP001174909">
    <property type="component" value="Unassembled WGS sequence"/>
</dbReference>
<proteinExistence type="predicted"/>
<evidence type="ECO:0000313" key="1">
    <source>
        <dbReference type="EMBL" id="CAI8043643.1"/>
    </source>
</evidence>
<dbReference type="AlphaFoldDB" id="A0AA35X362"/>
<keyword evidence="2" id="KW-1185">Reference proteome</keyword>
<protein>
    <submittedName>
        <fullName evidence="1">Uncharacterized protein</fullName>
    </submittedName>
</protein>
<sequence length="162" mass="18051">MPSSSARRPGSAICPARCAPSWTRPEGCGCRARWSERWAASSRAVRLSMEGRNQRYSASTRHCFITAWWSLGCPTPSRARCVWTRLPGAARMAPLPSRVKTTVRLAKTSWRPLAFKAVTSLRSPRSWPRKSLIGQERPAATSETRDHFTPELIHELGKGCSS</sequence>
<accession>A0AA35X362</accession>